<dbReference type="Pfam" id="PF00854">
    <property type="entry name" value="PTR2"/>
    <property type="match status" value="1"/>
</dbReference>
<evidence type="ECO:0000313" key="7">
    <source>
        <dbReference type="EMBL" id="KMZ61682.1"/>
    </source>
</evidence>
<reference evidence="8" key="1">
    <citation type="journal article" date="2016" name="Nature">
        <title>The genome of the seagrass Zostera marina reveals angiosperm adaptation to the sea.</title>
        <authorList>
            <person name="Olsen J.L."/>
            <person name="Rouze P."/>
            <person name="Verhelst B."/>
            <person name="Lin Y.-C."/>
            <person name="Bayer T."/>
            <person name="Collen J."/>
            <person name="Dattolo E."/>
            <person name="De Paoli E."/>
            <person name="Dittami S."/>
            <person name="Maumus F."/>
            <person name="Michel G."/>
            <person name="Kersting A."/>
            <person name="Lauritano C."/>
            <person name="Lohaus R."/>
            <person name="Toepel M."/>
            <person name="Tonon T."/>
            <person name="Vanneste K."/>
            <person name="Amirebrahimi M."/>
            <person name="Brakel J."/>
            <person name="Bostroem C."/>
            <person name="Chovatia M."/>
            <person name="Grimwood J."/>
            <person name="Jenkins J.W."/>
            <person name="Jueterbock A."/>
            <person name="Mraz A."/>
            <person name="Stam W.T."/>
            <person name="Tice H."/>
            <person name="Bornberg-Bauer E."/>
            <person name="Green P.J."/>
            <person name="Pearson G.A."/>
            <person name="Procaccini G."/>
            <person name="Duarte C.M."/>
            <person name="Schmutz J."/>
            <person name="Reusch T.B.H."/>
            <person name="Van de Peer Y."/>
        </authorList>
    </citation>
    <scope>NUCLEOTIDE SEQUENCE [LARGE SCALE GENOMIC DNA]</scope>
    <source>
        <strain evidence="8">cv. Finnish</strain>
    </source>
</reference>
<feature type="transmembrane region" description="Helical" evidence="6">
    <location>
        <begin position="381"/>
        <end position="400"/>
    </location>
</feature>
<dbReference type="PANTHER" id="PTHR11654">
    <property type="entry name" value="OLIGOPEPTIDE TRANSPORTER-RELATED"/>
    <property type="match status" value="1"/>
</dbReference>
<gene>
    <name evidence="7" type="ORF">ZOSMA_50G00990</name>
</gene>
<feature type="transmembrane region" description="Helical" evidence="6">
    <location>
        <begin position="80"/>
        <end position="96"/>
    </location>
</feature>
<evidence type="ECO:0000256" key="2">
    <source>
        <dbReference type="ARBA" id="ARBA00005982"/>
    </source>
</evidence>
<dbReference type="GO" id="GO:0006857">
    <property type="term" value="P:oligopeptide transport"/>
    <property type="evidence" value="ECO:0007669"/>
    <property type="project" value="InterPro"/>
</dbReference>
<comment type="caution">
    <text evidence="7">The sequence shown here is derived from an EMBL/GenBank/DDBJ whole genome shotgun (WGS) entry which is preliminary data.</text>
</comment>
<feature type="transmembrane region" description="Helical" evidence="6">
    <location>
        <begin position="145"/>
        <end position="164"/>
    </location>
</feature>
<keyword evidence="4 6" id="KW-1133">Transmembrane helix</keyword>
<comment type="subcellular location">
    <subcellularLocation>
        <location evidence="1">Membrane</location>
        <topology evidence="1">Multi-pass membrane protein</topology>
    </subcellularLocation>
</comment>
<dbReference type="GO" id="GO:0055085">
    <property type="term" value="P:transmembrane transport"/>
    <property type="evidence" value="ECO:0000318"/>
    <property type="project" value="GO_Central"/>
</dbReference>
<dbReference type="PROSITE" id="PS01022">
    <property type="entry name" value="PTR2_1"/>
    <property type="match status" value="1"/>
</dbReference>
<evidence type="ECO:0000313" key="8">
    <source>
        <dbReference type="Proteomes" id="UP000036987"/>
    </source>
</evidence>
<accession>A0A0K9P0D6</accession>
<dbReference type="InterPro" id="IPR018456">
    <property type="entry name" value="PTR2_symporter_CS"/>
</dbReference>
<feature type="transmembrane region" description="Helical" evidence="6">
    <location>
        <begin position="421"/>
        <end position="438"/>
    </location>
</feature>
<dbReference type="EMBL" id="LFYR01001452">
    <property type="protein sequence ID" value="KMZ61682.1"/>
    <property type="molecule type" value="Genomic_DNA"/>
</dbReference>
<feature type="transmembrane region" description="Helical" evidence="6">
    <location>
        <begin position="214"/>
        <end position="234"/>
    </location>
</feature>
<dbReference type="AlphaFoldDB" id="A0A0K9P0D6"/>
<feature type="transmembrane region" description="Helical" evidence="6">
    <location>
        <begin position="453"/>
        <end position="473"/>
    </location>
</feature>
<sequence length="572" mass="63689">MEIVAGVSTKVTTDTVDFNGEIADKRYTGGRRASSFIIWNEAAERMAFFSIAVNMVSYLVTQMHESLPEAATHVSDWVGASYFLTLLGAFLADSYLGRFKTIVVFSSIYALGMVLLTLGATLDNLHPPPCVDKICPPPTTIQNGFIYLALALIALGTGGIKPCVSSFGADQYDEGDEKEAQDKYSFFNWFFFAINMGVLVGITLVVYIQVVKGWGWGFGTPTIIVILSILILLAGSRFYRYQRPTGSPFTRFAQVLVAALINKWHGVGRQNCSVDVLYELTESEKSDIPGARKLEHTKQYSFLDKAAMTTTTAPRPSNSSRWRLCTVTQVEELKSFLRILPIWATTIALSISFAQLSTFFVSQAKIMDRKLSPNFTIPTGSVTIFGALNGLIVIPLYEMVLVPFTRRFTGHPRGMTSLQRIGVGLFISIFALISAATIEKKRRESQNPSDVTVFWLLPQFFLVGSAEVFAYVGQLEFFYDEATDGTRSLSSAMFLSEIGIGSWLNTGLVKIVLRLSGGEEKGWLRNDLNRSRLDYFYWVIAGINMLNFCGFQELFSDYNSQIFRIADLECVF</sequence>
<dbReference type="InterPro" id="IPR036259">
    <property type="entry name" value="MFS_trans_sf"/>
</dbReference>
<protein>
    <submittedName>
        <fullName evidence="7">Putative peptide transporter, Protein NRT1/ PTR FAMILY 8.1</fullName>
    </submittedName>
</protein>
<feature type="transmembrane region" description="Helical" evidence="6">
    <location>
        <begin position="103"/>
        <end position="122"/>
    </location>
</feature>
<dbReference type="CDD" id="cd17351">
    <property type="entry name" value="MFS_NPF"/>
    <property type="match status" value="1"/>
</dbReference>
<feature type="transmembrane region" description="Helical" evidence="6">
    <location>
        <begin position="185"/>
        <end position="208"/>
    </location>
</feature>
<proteinExistence type="inferred from homology"/>
<dbReference type="Gene3D" id="1.20.1250.20">
    <property type="entry name" value="MFS general substrate transporter like domains"/>
    <property type="match status" value="1"/>
</dbReference>
<evidence type="ECO:0000256" key="3">
    <source>
        <dbReference type="ARBA" id="ARBA00022692"/>
    </source>
</evidence>
<keyword evidence="8" id="KW-1185">Reference proteome</keyword>
<keyword evidence="5 6" id="KW-0472">Membrane</keyword>
<dbReference type="OMA" id="YVQQEKG"/>
<feature type="transmembrane region" description="Helical" evidence="6">
    <location>
        <begin position="494"/>
        <end position="515"/>
    </location>
</feature>
<dbReference type="InterPro" id="IPR000109">
    <property type="entry name" value="POT_fam"/>
</dbReference>
<dbReference type="GO" id="GO:0022857">
    <property type="term" value="F:transmembrane transporter activity"/>
    <property type="evidence" value="ECO:0000318"/>
    <property type="project" value="GO_Central"/>
</dbReference>
<name>A0A0K9P0D6_ZOSMR</name>
<comment type="similarity">
    <text evidence="2">Belongs to the major facilitator superfamily. Proton-dependent oligopeptide transporter (POT/PTR) (TC 2.A.17) family.</text>
</comment>
<feature type="transmembrane region" description="Helical" evidence="6">
    <location>
        <begin position="42"/>
        <end position="60"/>
    </location>
</feature>
<evidence type="ECO:0000256" key="4">
    <source>
        <dbReference type="ARBA" id="ARBA00022989"/>
    </source>
</evidence>
<evidence type="ECO:0000256" key="6">
    <source>
        <dbReference type="SAM" id="Phobius"/>
    </source>
</evidence>
<keyword evidence="3 6" id="KW-0812">Transmembrane</keyword>
<dbReference type="OrthoDB" id="8904098at2759"/>
<dbReference type="SUPFAM" id="SSF103473">
    <property type="entry name" value="MFS general substrate transporter"/>
    <property type="match status" value="1"/>
</dbReference>
<feature type="transmembrane region" description="Helical" evidence="6">
    <location>
        <begin position="535"/>
        <end position="555"/>
    </location>
</feature>
<dbReference type="Proteomes" id="UP000036987">
    <property type="component" value="Unassembled WGS sequence"/>
</dbReference>
<dbReference type="GO" id="GO:0016020">
    <property type="term" value="C:membrane"/>
    <property type="evidence" value="ECO:0000318"/>
    <property type="project" value="GO_Central"/>
</dbReference>
<organism evidence="7 8">
    <name type="scientific">Zostera marina</name>
    <name type="common">Eelgrass</name>
    <dbReference type="NCBI Taxonomy" id="29655"/>
    <lineage>
        <taxon>Eukaryota</taxon>
        <taxon>Viridiplantae</taxon>
        <taxon>Streptophyta</taxon>
        <taxon>Embryophyta</taxon>
        <taxon>Tracheophyta</taxon>
        <taxon>Spermatophyta</taxon>
        <taxon>Magnoliopsida</taxon>
        <taxon>Liliopsida</taxon>
        <taxon>Zosteraceae</taxon>
        <taxon>Zostera</taxon>
    </lineage>
</organism>
<evidence type="ECO:0000256" key="5">
    <source>
        <dbReference type="ARBA" id="ARBA00023136"/>
    </source>
</evidence>
<evidence type="ECO:0000256" key="1">
    <source>
        <dbReference type="ARBA" id="ARBA00004141"/>
    </source>
</evidence>